<dbReference type="InterPro" id="IPR036890">
    <property type="entry name" value="HATPase_C_sf"/>
</dbReference>
<dbReference type="CDD" id="cd17546">
    <property type="entry name" value="REC_hyHK_CKI1_RcsC-like"/>
    <property type="match status" value="1"/>
</dbReference>
<keyword evidence="5" id="KW-1003">Cell membrane</keyword>
<keyword evidence="12 20" id="KW-1133">Transmembrane helix</keyword>
<feature type="transmembrane region" description="Helical" evidence="20">
    <location>
        <begin position="158"/>
        <end position="180"/>
    </location>
</feature>
<dbReference type="Pfam" id="PF00512">
    <property type="entry name" value="HisKA"/>
    <property type="match status" value="1"/>
</dbReference>
<proteinExistence type="inferred from homology"/>
<dbReference type="SUPFAM" id="SSF47226">
    <property type="entry name" value="Histidine-containing phosphotransfer domain, HPT domain"/>
    <property type="match status" value="1"/>
</dbReference>
<dbReference type="PROSITE" id="PS50110">
    <property type="entry name" value="RESPONSE_REGULATORY"/>
    <property type="match status" value="1"/>
</dbReference>
<dbReference type="PROSITE" id="PS50109">
    <property type="entry name" value="HIS_KIN"/>
    <property type="match status" value="1"/>
</dbReference>
<dbReference type="SMART" id="SM00448">
    <property type="entry name" value="REC"/>
    <property type="match status" value="1"/>
</dbReference>
<keyword evidence="14 20" id="KW-0472">Membrane</keyword>
<feature type="domain" description="HPt" evidence="24">
    <location>
        <begin position="980"/>
        <end position="1074"/>
    </location>
</feature>
<dbReference type="EMBL" id="MRTJ01000009">
    <property type="protein sequence ID" value="OMF11862.1"/>
    <property type="molecule type" value="Genomic_DNA"/>
</dbReference>
<evidence type="ECO:0000256" key="2">
    <source>
        <dbReference type="ARBA" id="ARBA00004651"/>
    </source>
</evidence>
<dbReference type="InterPro" id="IPR036097">
    <property type="entry name" value="HisK_dim/P_sf"/>
</dbReference>
<dbReference type="SMART" id="SM00091">
    <property type="entry name" value="PAS"/>
    <property type="match status" value="1"/>
</dbReference>
<dbReference type="InterPro" id="IPR000014">
    <property type="entry name" value="PAS"/>
</dbReference>
<dbReference type="SMART" id="SM00387">
    <property type="entry name" value="HATPase_c"/>
    <property type="match status" value="1"/>
</dbReference>
<dbReference type="GO" id="GO:0005886">
    <property type="term" value="C:plasma membrane"/>
    <property type="evidence" value="ECO:0007669"/>
    <property type="project" value="UniProtKB-SubCell"/>
</dbReference>
<dbReference type="SUPFAM" id="SSF55785">
    <property type="entry name" value="PYP-like sensor domain (PAS domain)"/>
    <property type="match status" value="1"/>
</dbReference>
<dbReference type="InterPro" id="IPR003661">
    <property type="entry name" value="HisK_dim/P_dom"/>
</dbReference>
<comment type="subcellular location">
    <subcellularLocation>
        <location evidence="2">Cell membrane</location>
        <topology evidence="2">Multi-pass membrane protein</topology>
    </subcellularLocation>
</comment>
<dbReference type="CDD" id="cd00082">
    <property type="entry name" value="HisKA"/>
    <property type="match status" value="1"/>
</dbReference>
<evidence type="ECO:0000313" key="25">
    <source>
        <dbReference type="EMBL" id="OMF11862.1"/>
    </source>
</evidence>
<dbReference type="InterPro" id="IPR001789">
    <property type="entry name" value="Sig_transdc_resp-reg_receiver"/>
</dbReference>
<feature type="transmembrane region" description="Helical" evidence="20">
    <location>
        <begin position="5"/>
        <end position="23"/>
    </location>
</feature>
<evidence type="ECO:0000259" key="24">
    <source>
        <dbReference type="PROSITE" id="PS50894"/>
    </source>
</evidence>
<dbReference type="Gene3D" id="3.40.50.2300">
    <property type="match status" value="1"/>
</dbReference>
<dbReference type="InterPro" id="IPR005467">
    <property type="entry name" value="His_kinase_dom"/>
</dbReference>
<feature type="transmembrane region" description="Helical" evidence="20">
    <location>
        <begin position="38"/>
        <end position="58"/>
    </location>
</feature>
<dbReference type="Gene3D" id="1.20.120.160">
    <property type="entry name" value="HPT domain"/>
    <property type="match status" value="1"/>
</dbReference>
<keyword evidence="6 19" id="KW-0597">Phosphoprotein</keyword>
<evidence type="ECO:0000313" key="26">
    <source>
        <dbReference type="Proteomes" id="UP000187134"/>
    </source>
</evidence>
<evidence type="ECO:0000256" key="15">
    <source>
        <dbReference type="ARBA" id="ARBA00064003"/>
    </source>
</evidence>
<feature type="domain" description="Histidine kinase" evidence="21">
    <location>
        <begin position="452"/>
        <end position="673"/>
    </location>
</feature>
<feature type="transmembrane region" description="Helical" evidence="20">
    <location>
        <begin position="105"/>
        <end position="126"/>
    </location>
</feature>
<keyword evidence="13" id="KW-0902">Two-component regulatory system</keyword>
<comment type="similarity">
    <text evidence="3">In the N-terminal section; belongs to the phytochrome family.</text>
</comment>
<dbReference type="SUPFAM" id="SSF47384">
    <property type="entry name" value="Homodimeric domain of signal transducing histidine kinase"/>
    <property type="match status" value="1"/>
</dbReference>
<feature type="modified residue" description="Phosphohistidine" evidence="18">
    <location>
        <position position="1019"/>
    </location>
</feature>
<reference evidence="25 26" key="1">
    <citation type="submission" date="2016-11" db="EMBL/GenBank/DDBJ databases">
        <title>Paenibacillus species isolates.</title>
        <authorList>
            <person name="Beno S.M."/>
        </authorList>
    </citation>
    <scope>NUCLEOTIDE SEQUENCE [LARGE SCALE GENOMIC DNA]</scope>
    <source>
        <strain evidence="25 26">FSL H8-0246</strain>
    </source>
</reference>
<keyword evidence="8 20" id="KW-0812">Transmembrane</keyword>
<dbReference type="InterPro" id="IPR011006">
    <property type="entry name" value="CheY-like_superfamily"/>
</dbReference>
<dbReference type="Gene3D" id="1.10.287.130">
    <property type="match status" value="1"/>
</dbReference>
<sequence>MLRDLVLNFTLILIFVFLIHHYLNQTNATRTSSITTRVIIGIALSMLGTALYYFSIVLSDGTMLNFRASVYLLASYFGGSASTFVTFAFMWIFRINMGRNPLLENWQYALLELFFVVAICLIFKYVRGFMQKWLFGSLLLITVYELIVLKTYSPSLLVMGMILLFQCICFLAIVLFLYYLNQNHRYRRLVIQRDREMLEMLRMQPGFTFKIHKQNGKFEYLLLEGEMLARLGLDMSSLKHDYKLGTLNILPKEKVEFLRKQFNRAWEGESFFYEIEHEGYYSLVKVRPLREDGVVKYVVGYGLDITEHRAVKRRIQESEERYRTLERVSADWFVGMDSNRCIVSVNQKFLDVLGLDRHQVIGRQLEEMLFIEQLEHWLLIFQKALHHNIVQETELSLIIGEGHEQHVRVHLYPDKALNSSEKIKAVIHDISEQYKRVKADKANQAKSEFLAFMSHEIRTPLSGIISFSLLLQRTDLSPQQLDYLSKINASSQTLLTLVNDILDFSKIEAGKLTLEKVSFSPEDVFKRVADQIGVAIGHKDIEVIFTTDSDLPLTVIGDPFRLEQVLLNLLSNAIKFTEHGYVTLRAEVLSLEAEQVQVRFEVEDTGIGISPEQLERLFVPFTQAEPSTYRTYGGSGLGLVICYLLVTSLGGNLRVDSVLGEYSLFSFDLIFELADTEEESSFLQTFPLLYCVNDVVIIEEDERMGESLKQMLYSFGMKPTLYPSLNHMMESDWCVPHADGASSLLIMMDMDAEDTVNGSSWDNFMKRLNRTQFQMVGYTHAFSENALWSEERSFRPDIMMIKPITRLGLFEVLLALQGEGPLENHRRVEGDEPYLLKSKGHILIAEDQEINQLVIRAMLEHMGFEVTLADSGTEVLKKLGEQTWELILMDMYMPEMNGIDATRHIRKMRQYDRTPIIALTANSLQIDHETCFEVGMNAILTKPIHEQQMTDTLETWIDVKGMREISGIDADKAIRQMDGKPHILQYALTKFRMEYGPFQKKLTIKLQQQQIAAVIRSVHSLRGVAANLHAVDLLRPVLQLESLLSRPLFEEEELNSILEKVQQEIDRITESLPW</sequence>
<evidence type="ECO:0000259" key="23">
    <source>
        <dbReference type="PROSITE" id="PS50112"/>
    </source>
</evidence>
<dbReference type="PANTHER" id="PTHR45339">
    <property type="entry name" value="HYBRID SIGNAL TRANSDUCTION HISTIDINE KINASE J"/>
    <property type="match status" value="1"/>
</dbReference>
<dbReference type="CDD" id="cd00130">
    <property type="entry name" value="PAS"/>
    <property type="match status" value="1"/>
</dbReference>
<comment type="caution">
    <text evidence="25">The sequence shown here is derived from an EMBL/GenBank/DDBJ whole genome shotgun (WGS) entry which is preliminary data.</text>
</comment>
<evidence type="ECO:0000259" key="21">
    <source>
        <dbReference type="PROSITE" id="PS50109"/>
    </source>
</evidence>
<dbReference type="SMART" id="SM00388">
    <property type="entry name" value="HisKA"/>
    <property type="match status" value="1"/>
</dbReference>
<dbReference type="CDD" id="cd16922">
    <property type="entry name" value="HATPase_EvgS-ArcB-TorS-like"/>
    <property type="match status" value="1"/>
</dbReference>
<protein>
    <recommendedName>
        <fullName evidence="17">Circadian input-output histidine kinase CikA</fullName>
        <ecNumber evidence="4">2.7.13.3</ecNumber>
    </recommendedName>
    <alternativeName>
        <fullName evidence="16">Sensory/regulatory protein RpfC</fullName>
    </alternativeName>
</protein>
<dbReference type="GO" id="GO:0005524">
    <property type="term" value="F:ATP binding"/>
    <property type="evidence" value="ECO:0007669"/>
    <property type="project" value="UniProtKB-KW"/>
</dbReference>
<comment type="subunit">
    <text evidence="15">At low DSF concentrations, interacts with RpfF.</text>
</comment>
<evidence type="ECO:0000256" key="12">
    <source>
        <dbReference type="ARBA" id="ARBA00022989"/>
    </source>
</evidence>
<dbReference type="FunFam" id="1.10.287.130:FF:000002">
    <property type="entry name" value="Two-component osmosensing histidine kinase"/>
    <property type="match status" value="1"/>
</dbReference>
<dbReference type="InterPro" id="IPR035965">
    <property type="entry name" value="PAS-like_dom_sf"/>
</dbReference>
<dbReference type="OrthoDB" id="9809348at2"/>
<evidence type="ECO:0000256" key="17">
    <source>
        <dbReference type="ARBA" id="ARBA00074306"/>
    </source>
</evidence>
<dbReference type="PRINTS" id="PR00344">
    <property type="entry name" value="BCTRLSENSOR"/>
</dbReference>
<keyword evidence="10" id="KW-0418">Kinase</keyword>
<dbReference type="InterPro" id="IPR004358">
    <property type="entry name" value="Sig_transdc_His_kin-like_C"/>
</dbReference>
<dbReference type="SUPFAM" id="SSF55874">
    <property type="entry name" value="ATPase domain of HSP90 chaperone/DNA topoisomerase II/histidine kinase"/>
    <property type="match status" value="1"/>
</dbReference>
<name>A0A1R1BPN8_PAEAM</name>
<keyword evidence="11" id="KW-0067">ATP-binding</keyword>
<dbReference type="PROSITE" id="PS50112">
    <property type="entry name" value="PAS"/>
    <property type="match status" value="1"/>
</dbReference>
<evidence type="ECO:0000256" key="9">
    <source>
        <dbReference type="ARBA" id="ARBA00022741"/>
    </source>
</evidence>
<evidence type="ECO:0000256" key="18">
    <source>
        <dbReference type="PROSITE-ProRule" id="PRU00110"/>
    </source>
</evidence>
<dbReference type="SUPFAM" id="SSF52172">
    <property type="entry name" value="CheY-like"/>
    <property type="match status" value="1"/>
</dbReference>
<evidence type="ECO:0000256" key="5">
    <source>
        <dbReference type="ARBA" id="ARBA00022475"/>
    </source>
</evidence>
<feature type="transmembrane region" description="Helical" evidence="20">
    <location>
        <begin position="133"/>
        <end position="152"/>
    </location>
</feature>
<feature type="domain" description="PAS" evidence="23">
    <location>
        <begin position="318"/>
        <end position="388"/>
    </location>
</feature>
<dbReference type="EC" id="2.7.13.3" evidence="4"/>
<evidence type="ECO:0000256" key="14">
    <source>
        <dbReference type="ARBA" id="ARBA00023136"/>
    </source>
</evidence>
<organism evidence="25 26">
    <name type="scientific">Paenibacillus amylolyticus</name>
    <dbReference type="NCBI Taxonomy" id="1451"/>
    <lineage>
        <taxon>Bacteria</taxon>
        <taxon>Bacillati</taxon>
        <taxon>Bacillota</taxon>
        <taxon>Bacilli</taxon>
        <taxon>Bacillales</taxon>
        <taxon>Paenibacillaceae</taxon>
        <taxon>Paenibacillus</taxon>
    </lineage>
</organism>
<feature type="domain" description="Response regulatory" evidence="22">
    <location>
        <begin position="841"/>
        <end position="957"/>
    </location>
</feature>
<feature type="transmembrane region" description="Helical" evidence="20">
    <location>
        <begin position="70"/>
        <end position="93"/>
    </location>
</feature>
<evidence type="ECO:0000259" key="22">
    <source>
        <dbReference type="PROSITE" id="PS50110"/>
    </source>
</evidence>
<evidence type="ECO:0000256" key="3">
    <source>
        <dbReference type="ARBA" id="ARBA00006402"/>
    </source>
</evidence>
<feature type="modified residue" description="4-aspartylphosphate" evidence="19">
    <location>
        <position position="890"/>
    </location>
</feature>
<dbReference type="Gene3D" id="3.30.450.20">
    <property type="entry name" value="PAS domain"/>
    <property type="match status" value="2"/>
</dbReference>
<dbReference type="GO" id="GO:0000155">
    <property type="term" value="F:phosphorelay sensor kinase activity"/>
    <property type="evidence" value="ECO:0007669"/>
    <property type="project" value="InterPro"/>
</dbReference>
<dbReference type="NCBIfam" id="TIGR00229">
    <property type="entry name" value="sensory_box"/>
    <property type="match status" value="1"/>
</dbReference>
<dbReference type="InterPro" id="IPR008207">
    <property type="entry name" value="Sig_transdc_His_kin_Hpt_dom"/>
</dbReference>
<dbReference type="PANTHER" id="PTHR45339:SF1">
    <property type="entry name" value="HYBRID SIGNAL TRANSDUCTION HISTIDINE KINASE J"/>
    <property type="match status" value="1"/>
</dbReference>
<evidence type="ECO:0000256" key="13">
    <source>
        <dbReference type="ARBA" id="ARBA00023012"/>
    </source>
</evidence>
<dbReference type="AlphaFoldDB" id="A0A1R1BPN8"/>
<dbReference type="PROSITE" id="PS50894">
    <property type="entry name" value="HPT"/>
    <property type="match status" value="1"/>
</dbReference>
<dbReference type="Gene3D" id="3.30.565.10">
    <property type="entry name" value="Histidine kinase-like ATPase, C-terminal domain"/>
    <property type="match status" value="1"/>
</dbReference>
<evidence type="ECO:0000256" key="1">
    <source>
        <dbReference type="ARBA" id="ARBA00000085"/>
    </source>
</evidence>
<dbReference type="Pfam" id="PF13426">
    <property type="entry name" value="PAS_9"/>
    <property type="match status" value="1"/>
</dbReference>
<evidence type="ECO:0000256" key="11">
    <source>
        <dbReference type="ARBA" id="ARBA00022840"/>
    </source>
</evidence>
<evidence type="ECO:0000256" key="6">
    <source>
        <dbReference type="ARBA" id="ARBA00022553"/>
    </source>
</evidence>
<keyword evidence="7" id="KW-0808">Transferase</keyword>
<dbReference type="Pfam" id="PF00072">
    <property type="entry name" value="Response_reg"/>
    <property type="match status" value="1"/>
</dbReference>
<keyword evidence="9" id="KW-0547">Nucleotide-binding</keyword>
<evidence type="ECO:0000256" key="20">
    <source>
        <dbReference type="SAM" id="Phobius"/>
    </source>
</evidence>
<dbReference type="InterPro" id="IPR036641">
    <property type="entry name" value="HPT_dom_sf"/>
</dbReference>
<dbReference type="Pfam" id="PF02518">
    <property type="entry name" value="HATPase_c"/>
    <property type="match status" value="1"/>
</dbReference>
<evidence type="ECO:0000256" key="4">
    <source>
        <dbReference type="ARBA" id="ARBA00012438"/>
    </source>
</evidence>
<dbReference type="Proteomes" id="UP000187134">
    <property type="component" value="Unassembled WGS sequence"/>
</dbReference>
<evidence type="ECO:0000256" key="16">
    <source>
        <dbReference type="ARBA" id="ARBA00068150"/>
    </source>
</evidence>
<evidence type="ECO:0000256" key="10">
    <source>
        <dbReference type="ARBA" id="ARBA00022777"/>
    </source>
</evidence>
<comment type="catalytic activity">
    <reaction evidence="1">
        <text>ATP + protein L-histidine = ADP + protein N-phospho-L-histidine.</text>
        <dbReference type="EC" id="2.7.13.3"/>
    </reaction>
</comment>
<evidence type="ECO:0000256" key="8">
    <source>
        <dbReference type="ARBA" id="ARBA00022692"/>
    </source>
</evidence>
<gene>
    <name evidence="25" type="ORF">BK131_20550</name>
</gene>
<accession>A0A1R1BPN8</accession>
<dbReference type="InterPro" id="IPR003594">
    <property type="entry name" value="HATPase_dom"/>
</dbReference>
<evidence type="ECO:0000256" key="7">
    <source>
        <dbReference type="ARBA" id="ARBA00022679"/>
    </source>
</evidence>
<evidence type="ECO:0000256" key="19">
    <source>
        <dbReference type="PROSITE-ProRule" id="PRU00169"/>
    </source>
</evidence>
<dbReference type="FunFam" id="3.30.565.10:FF:000010">
    <property type="entry name" value="Sensor histidine kinase RcsC"/>
    <property type="match status" value="1"/>
</dbReference>